<proteinExistence type="predicted"/>
<evidence type="ECO:0000259" key="4">
    <source>
        <dbReference type="PROSITE" id="PS50949"/>
    </source>
</evidence>
<evidence type="ECO:0000256" key="1">
    <source>
        <dbReference type="ARBA" id="ARBA00023015"/>
    </source>
</evidence>
<reference evidence="5 6" key="1">
    <citation type="submission" date="2023-01" db="EMBL/GenBank/DDBJ databases">
        <title>Novel species of the genus Asticcacaulis isolated from rivers.</title>
        <authorList>
            <person name="Lu H."/>
        </authorList>
    </citation>
    <scope>NUCLEOTIDE SEQUENCE [LARGE SCALE GENOMIC DNA]</scope>
    <source>
        <strain evidence="5 6">BYS171W</strain>
    </source>
</reference>
<dbReference type="PANTHER" id="PTHR43537">
    <property type="entry name" value="TRANSCRIPTIONAL REGULATOR, GNTR FAMILY"/>
    <property type="match status" value="1"/>
</dbReference>
<name>A0ABT5HZ88_9CAUL</name>
<keyword evidence="6" id="KW-1185">Reference proteome</keyword>
<dbReference type="Gene3D" id="1.10.10.10">
    <property type="entry name" value="Winged helix-like DNA-binding domain superfamily/Winged helix DNA-binding domain"/>
    <property type="match status" value="1"/>
</dbReference>
<dbReference type="InterPro" id="IPR036388">
    <property type="entry name" value="WH-like_DNA-bd_sf"/>
</dbReference>
<dbReference type="InterPro" id="IPR036390">
    <property type="entry name" value="WH_DNA-bd_sf"/>
</dbReference>
<dbReference type="SUPFAM" id="SSF46785">
    <property type="entry name" value="Winged helix' DNA-binding domain"/>
    <property type="match status" value="1"/>
</dbReference>
<evidence type="ECO:0000256" key="2">
    <source>
        <dbReference type="ARBA" id="ARBA00023125"/>
    </source>
</evidence>
<dbReference type="RefSeq" id="WP_272749813.1">
    <property type="nucleotide sequence ID" value="NZ_JAQQKX010000033.1"/>
</dbReference>
<accession>A0ABT5HZ88</accession>
<keyword evidence="1" id="KW-0805">Transcription regulation</keyword>
<dbReference type="Proteomes" id="UP001214854">
    <property type="component" value="Unassembled WGS sequence"/>
</dbReference>
<feature type="domain" description="HTH gntR-type" evidence="4">
    <location>
        <begin position="5"/>
        <end position="72"/>
    </location>
</feature>
<comment type="caution">
    <text evidence="5">The sequence shown here is derived from an EMBL/GenBank/DDBJ whole genome shotgun (WGS) entry which is preliminary data.</text>
</comment>
<dbReference type="PANTHER" id="PTHR43537:SF5">
    <property type="entry name" value="UXU OPERON TRANSCRIPTIONAL REGULATOR"/>
    <property type="match status" value="1"/>
</dbReference>
<organism evidence="5 6">
    <name type="scientific">Asticcacaulis aquaticus</name>
    <dbReference type="NCBI Taxonomy" id="2984212"/>
    <lineage>
        <taxon>Bacteria</taxon>
        <taxon>Pseudomonadati</taxon>
        <taxon>Pseudomonadota</taxon>
        <taxon>Alphaproteobacteria</taxon>
        <taxon>Caulobacterales</taxon>
        <taxon>Caulobacteraceae</taxon>
        <taxon>Asticcacaulis</taxon>
    </lineage>
</organism>
<protein>
    <submittedName>
        <fullName evidence="5">GntR family transcriptional regulator</fullName>
    </submittedName>
</protein>
<dbReference type="InterPro" id="IPR000524">
    <property type="entry name" value="Tscrpt_reg_HTH_GntR"/>
</dbReference>
<keyword evidence="3" id="KW-0804">Transcription</keyword>
<sequence length="209" mass="23566">MVGKPLAYDRVYAAIKHAIMTGGLWPGERIDHARLKALVGTSHIRIREALRRLSAEGLVQAERREGFSVPYVTEAGLSGLYRWCHHSMLFPARTGTPPRPELVAQIDFTALRAMPIAEATSRFFLAVAIAADNIDAELATRHANDRLHLVRTLKEPFVPDSTAELDTLIDLWLKGAIPEFENGLNVYFQRRLDLVPQIVRLLHRRPTFI</sequence>
<keyword evidence="2" id="KW-0238">DNA-binding</keyword>
<dbReference type="SMART" id="SM00345">
    <property type="entry name" value="HTH_GNTR"/>
    <property type="match status" value="1"/>
</dbReference>
<evidence type="ECO:0000313" key="6">
    <source>
        <dbReference type="Proteomes" id="UP001214854"/>
    </source>
</evidence>
<gene>
    <name evidence="5" type="ORF">PQU92_18700</name>
</gene>
<dbReference type="EMBL" id="JAQQKX010000033">
    <property type="protein sequence ID" value="MDC7685314.1"/>
    <property type="molecule type" value="Genomic_DNA"/>
</dbReference>
<evidence type="ECO:0000256" key="3">
    <source>
        <dbReference type="ARBA" id="ARBA00023163"/>
    </source>
</evidence>
<dbReference type="Pfam" id="PF00392">
    <property type="entry name" value="GntR"/>
    <property type="match status" value="1"/>
</dbReference>
<dbReference type="PROSITE" id="PS50949">
    <property type="entry name" value="HTH_GNTR"/>
    <property type="match status" value="1"/>
</dbReference>
<evidence type="ECO:0000313" key="5">
    <source>
        <dbReference type="EMBL" id="MDC7685314.1"/>
    </source>
</evidence>